<protein>
    <submittedName>
        <fullName evidence="2">Uncharacterized protein</fullName>
    </submittedName>
</protein>
<dbReference type="Proteomes" id="UP000761574">
    <property type="component" value="Unassembled WGS sequence"/>
</dbReference>
<gene>
    <name evidence="2" type="ORF">TUM4630_10700</name>
</gene>
<sequence length="55" mass="5974">MFNPPHSTMQAISNGLVQAQKFNASIDNFGVNIKVNAQDSTKLATNDSPPMTQPR</sequence>
<proteinExistence type="predicted"/>
<name>A0ABQ4PAX2_9GAMM</name>
<evidence type="ECO:0000313" key="3">
    <source>
        <dbReference type="Proteomes" id="UP000761574"/>
    </source>
</evidence>
<keyword evidence="3" id="KW-1185">Reference proteome</keyword>
<dbReference type="EMBL" id="BPFB01000009">
    <property type="protein sequence ID" value="GIU44604.1"/>
    <property type="molecule type" value="Genomic_DNA"/>
</dbReference>
<organism evidence="2 3">
    <name type="scientific">Shewanella algidipiscicola</name>
    <dbReference type="NCBI Taxonomy" id="614070"/>
    <lineage>
        <taxon>Bacteria</taxon>
        <taxon>Pseudomonadati</taxon>
        <taxon>Pseudomonadota</taxon>
        <taxon>Gammaproteobacteria</taxon>
        <taxon>Alteromonadales</taxon>
        <taxon>Shewanellaceae</taxon>
        <taxon>Shewanella</taxon>
    </lineage>
</organism>
<reference evidence="2 3" key="1">
    <citation type="submission" date="2021-05" db="EMBL/GenBank/DDBJ databases">
        <title>Molecular characterization for Shewanella algae harboring chromosomal blaOXA-55-like strains isolated from clinical and environment sample.</title>
        <authorList>
            <person name="Ohama Y."/>
            <person name="Aoki K."/>
            <person name="Harada S."/>
            <person name="Moriya K."/>
            <person name="Ishii Y."/>
            <person name="Tateda K."/>
        </authorList>
    </citation>
    <scope>NUCLEOTIDE SEQUENCE [LARGE SCALE GENOMIC DNA]</scope>
    <source>
        <strain evidence="2 3">LMG 23746</strain>
    </source>
</reference>
<accession>A0ABQ4PAX2</accession>
<feature type="region of interest" description="Disordered" evidence="1">
    <location>
        <begin position="36"/>
        <end position="55"/>
    </location>
</feature>
<evidence type="ECO:0000313" key="2">
    <source>
        <dbReference type="EMBL" id="GIU44604.1"/>
    </source>
</evidence>
<evidence type="ECO:0000256" key="1">
    <source>
        <dbReference type="SAM" id="MobiDB-lite"/>
    </source>
</evidence>
<comment type="caution">
    <text evidence="2">The sequence shown here is derived from an EMBL/GenBank/DDBJ whole genome shotgun (WGS) entry which is preliminary data.</text>
</comment>